<proteinExistence type="predicted"/>
<dbReference type="EMBL" id="JAKGSI010000003">
    <property type="protein sequence ID" value="MCF4006921.1"/>
    <property type="molecule type" value="Genomic_DNA"/>
</dbReference>
<dbReference type="AlphaFoldDB" id="A0A9X1TZH9"/>
<keyword evidence="3" id="KW-1185">Reference proteome</keyword>
<keyword evidence="1" id="KW-0812">Transmembrane</keyword>
<organism evidence="2 3">
    <name type="scientific">Corynebacterium uropygiale</name>
    <dbReference type="NCBI Taxonomy" id="1775911"/>
    <lineage>
        <taxon>Bacteria</taxon>
        <taxon>Bacillati</taxon>
        <taxon>Actinomycetota</taxon>
        <taxon>Actinomycetes</taxon>
        <taxon>Mycobacteriales</taxon>
        <taxon>Corynebacteriaceae</taxon>
        <taxon>Corynebacterium</taxon>
    </lineage>
</organism>
<sequence>MHTLLLALHILCAILFLGPVTVAVSGFGAQAWKAQEGSDLARGTARIFHKITATYGVLSVLVPAIGVALMFTDPGLYWKQGRFHASIVLSVIAWILLIVVIIPRQKRMLGALRLLDEGEQEEAEADGEATVTDWASAKKQLSIMGGIFCLLWVIIAILMFTNF</sequence>
<evidence type="ECO:0000313" key="2">
    <source>
        <dbReference type="EMBL" id="MCF4006921.1"/>
    </source>
</evidence>
<comment type="caution">
    <text evidence="2">The sequence shown here is derived from an EMBL/GenBank/DDBJ whole genome shotgun (WGS) entry which is preliminary data.</text>
</comment>
<dbReference type="Proteomes" id="UP001139336">
    <property type="component" value="Unassembled WGS sequence"/>
</dbReference>
<accession>A0A9X1TZH9</accession>
<gene>
    <name evidence="2" type="ORF">L1O03_06980</name>
</gene>
<dbReference type="RefSeq" id="WP_236118762.1">
    <property type="nucleotide sequence ID" value="NZ_JAKGSI010000003.1"/>
</dbReference>
<protein>
    <submittedName>
        <fullName evidence="2">DUF2269 family protein</fullName>
    </submittedName>
</protein>
<feature type="transmembrane region" description="Helical" evidence="1">
    <location>
        <begin position="141"/>
        <end position="160"/>
    </location>
</feature>
<feature type="transmembrane region" description="Helical" evidence="1">
    <location>
        <begin position="83"/>
        <end position="102"/>
    </location>
</feature>
<keyword evidence="1" id="KW-1133">Transmembrane helix</keyword>
<name>A0A9X1TZH9_9CORY</name>
<evidence type="ECO:0000313" key="3">
    <source>
        <dbReference type="Proteomes" id="UP001139336"/>
    </source>
</evidence>
<keyword evidence="1" id="KW-0472">Membrane</keyword>
<feature type="transmembrane region" description="Helical" evidence="1">
    <location>
        <begin position="47"/>
        <end position="71"/>
    </location>
</feature>
<evidence type="ECO:0000256" key="1">
    <source>
        <dbReference type="SAM" id="Phobius"/>
    </source>
</evidence>
<reference evidence="2" key="1">
    <citation type="submission" date="2022-01" db="EMBL/GenBank/DDBJ databases">
        <title>Corynebacterium sp. nov isolated from isolated from the feces of the greater white-fronted geese (Anser albifrons) at Poyang Lake, PR China.</title>
        <authorList>
            <person name="Liu Q."/>
        </authorList>
    </citation>
    <scope>NUCLEOTIDE SEQUENCE</scope>
    <source>
        <strain evidence="2">JCM 32435</strain>
    </source>
</reference>